<evidence type="ECO:0000313" key="9">
    <source>
        <dbReference type="EMBL" id="SEM43219.1"/>
    </source>
</evidence>
<gene>
    <name evidence="9" type="ORF">SAMN05443999_1392</name>
</gene>
<sequence>MSWSNLRYLPGQIGLALLVFGLWEGLVRAEVLSAHLYGYPSGIGAKAWGLVSTGELFRHAGVTAFAAILGFVLGSATGSFAGLCLWLNETVAKIVRPFIVAINGVPKIAFAPLIIVWFGIGIESKIAIAAALTFIVSLIATYNGTLETDRDLLRLMRSLGATRLQAWRKVVVPAALPWMLSTLRLNVGFALIGAVVGEYISSQEGLGYLVYYSGVLYDLNGVWAGILALMVVALLMDRGVTELDRRLRW</sequence>
<dbReference type="OrthoDB" id="9799271at2"/>
<evidence type="ECO:0000313" key="10">
    <source>
        <dbReference type="Proteomes" id="UP000199582"/>
    </source>
</evidence>
<dbReference type="AlphaFoldDB" id="A0A1H7YDF6"/>
<reference evidence="9 10" key="1">
    <citation type="submission" date="2016-10" db="EMBL/GenBank/DDBJ databases">
        <authorList>
            <person name="de Groot N.N."/>
        </authorList>
    </citation>
    <scope>NUCLEOTIDE SEQUENCE [LARGE SCALE GENOMIC DNA]</scope>
    <source>
        <strain evidence="9 10">DSM 100674</strain>
    </source>
</reference>
<dbReference type="PROSITE" id="PS50928">
    <property type="entry name" value="ABC_TM1"/>
    <property type="match status" value="1"/>
</dbReference>
<dbReference type="GO" id="GO:0055085">
    <property type="term" value="P:transmembrane transport"/>
    <property type="evidence" value="ECO:0007669"/>
    <property type="project" value="InterPro"/>
</dbReference>
<dbReference type="Gene3D" id="1.10.3720.10">
    <property type="entry name" value="MetI-like"/>
    <property type="match status" value="1"/>
</dbReference>
<dbReference type="GO" id="GO:0005886">
    <property type="term" value="C:plasma membrane"/>
    <property type="evidence" value="ECO:0007669"/>
    <property type="project" value="UniProtKB-SubCell"/>
</dbReference>
<dbReference type="SUPFAM" id="SSF161098">
    <property type="entry name" value="MetI-like"/>
    <property type="match status" value="1"/>
</dbReference>
<keyword evidence="10" id="KW-1185">Reference proteome</keyword>
<dbReference type="PANTHER" id="PTHR30151:SF20">
    <property type="entry name" value="ABC TRANSPORTER PERMEASE PROTEIN HI_0355-RELATED"/>
    <property type="match status" value="1"/>
</dbReference>
<feature type="domain" description="ABC transmembrane type-1" evidence="8">
    <location>
        <begin position="56"/>
        <end position="244"/>
    </location>
</feature>
<keyword evidence="5 7" id="KW-1133">Transmembrane helix</keyword>
<dbReference type="InterPro" id="IPR000515">
    <property type="entry name" value="MetI-like"/>
</dbReference>
<evidence type="ECO:0000256" key="6">
    <source>
        <dbReference type="ARBA" id="ARBA00023136"/>
    </source>
</evidence>
<comment type="subcellular location">
    <subcellularLocation>
        <location evidence="1 7">Cell membrane</location>
        <topology evidence="1 7">Multi-pass membrane protein</topology>
    </subcellularLocation>
</comment>
<evidence type="ECO:0000256" key="5">
    <source>
        <dbReference type="ARBA" id="ARBA00022989"/>
    </source>
</evidence>
<keyword evidence="2 7" id="KW-0813">Transport</keyword>
<dbReference type="PANTHER" id="PTHR30151">
    <property type="entry name" value="ALKANE SULFONATE ABC TRANSPORTER-RELATED, MEMBRANE SUBUNIT"/>
    <property type="match status" value="1"/>
</dbReference>
<feature type="transmembrane region" description="Helical" evidence="7">
    <location>
        <begin position="64"/>
        <end position="86"/>
    </location>
</feature>
<dbReference type="InterPro" id="IPR035906">
    <property type="entry name" value="MetI-like_sf"/>
</dbReference>
<feature type="transmembrane region" description="Helical" evidence="7">
    <location>
        <begin position="98"/>
        <end position="120"/>
    </location>
</feature>
<comment type="similarity">
    <text evidence="7">Belongs to the binding-protein-dependent transport system permease family.</text>
</comment>
<feature type="transmembrane region" description="Helical" evidence="7">
    <location>
        <begin position="215"/>
        <end position="236"/>
    </location>
</feature>
<evidence type="ECO:0000256" key="7">
    <source>
        <dbReference type="RuleBase" id="RU363032"/>
    </source>
</evidence>
<dbReference type="Pfam" id="PF00528">
    <property type="entry name" value="BPD_transp_1"/>
    <property type="match status" value="1"/>
</dbReference>
<feature type="transmembrane region" description="Helical" evidence="7">
    <location>
        <begin position="166"/>
        <end position="195"/>
    </location>
</feature>
<evidence type="ECO:0000259" key="8">
    <source>
        <dbReference type="PROSITE" id="PS50928"/>
    </source>
</evidence>
<feature type="transmembrane region" description="Helical" evidence="7">
    <location>
        <begin position="126"/>
        <end position="145"/>
    </location>
</feature>
<keyword evidence="3" id="KW-1003">Cell membrane</keyword>
<proteinExistence type="inferred from homology"/>
<keyword evidence="6 7" id="KW-0472">Membrane</keyword>
<accession>A0A1H7YDF6</accession>
<keyword evidence="4 7" id="KW-0812">Transmembrane</keyword>
<dbReference type="CDD" id="cd06261">
    <property type="entry name" value="TM_PBP2"/>
    <property type="match status" value="1"/>
</dbReference>
<dbReference type="RefSeq" id="WP_093039439.1">
    <property type="nucleotide sequence ID" value="NZ_FOAG01000039.1"/>
</dbReference>
<evidence type="ECO:0000256" key="4">
    <source>
        <dbReference type="ARBA" id="ARBA00022692"/>
    </source>
</evidence>
<dbReference type="EMBL" id="FOAG01000039">
    <property type="protein sequence ID" value="SEM43219.1"/>
    <property type="molecule type" value="Genomic_DNA"/>
</dbReference>
<evidence type="ECO:0000256" key="3">
    <source>
        <dbReference type="ARBA" id="ARBA00022475"/>
    </source>
</evidence>
<dbReference type="Proteomes" id="UP000199582">
    <property type="component" value="Unassembled WGS sequence"/>
</dbReference>
<evidence type="ECO:0000256" key="1">
    <source>
        <dbReference type="ARBA" id="ARBA00004651"/>
    </source>
</evidence>
<name>A0A1H7YDF6_9RHOB</name>
<dbReference type="STRING" id="1287727.SAMN05443999_1392"/>
<organism evidence="9 10">
    <name type="scientific">Roseovarius azorensis</name>
    <dbReference type="NCBI Taxonomy" id="1287727"/>
    <lineage>
        <taxon>Bacteria</taxon>
        <taxon>Pseudomonadati</taxon>
        <taxon>Pseudomonadota</taxon>
        <taxon>Alphaproteobacteria</taxon>
        <taxon>Rhodobacterales</taxon>
        <taxon>Roseobacteraceae</taxon>
        <taxon>Roseovarius</taxon>
    </lineage>
</organism>
<protein>
    <submittedName>
        <fullName evidence="9">NitT/TauT family transport system permease protein</fullName>
    </submittedName>
</protein>
<evidence type="ECO:0000256" key="2">
    <source>
        <dbReference type="ARBA" id="ARBA00022448"/>
    </source>
</evidence>